<dbReference type="OrthoDB" id="2186602at2759"/>
<evidence type="ECO:0000256" key="4">
    <source>
        <dbReference type="ARBA" id="ARBA00023242"/>
    </source>
</evidence>
<proteinExistence type="inferred from homology"/>
<feature type="region of interest" description="Disordered" evidence="5">
    <location>
        <begin position="177"/>
        <end position="210"/>
    </location>
</feature>
<feature type="region of interest" description="Disordered" evidence="5">
    <location>
        <begin position="96"/>
        <end position="116"/>
    </location>
</feature>
<sequence length="367" mass="42765">MTFIDVLKKAVAEGRKVEEVEGVVKVEGSEGSEVFKKDEESGVEGYDVGSVLFCWNNREATVTEYIEKCSSEGVKVIPFMERTKLIELLSGERNDNNEEENVQHEKRKNEKVDYRESKRKKIENDELLKEISKHEIELIDHDKALRGTEKNIDFSNLIRECEYKIVRALKKPEVKNKKENVKERERGGERDKGKSGKSGSGSGNNNTINKDPIIILSPSAISMLTMGNIKGFLEEGKFEDPSKCNNNSDLLHIRRDSKKFKRVIKFVVVKNVEKFFVKPEYWDRVVAVFTTGQEWQFKKYKINDPNELFQKVKGFYVNYNGDIVPNNVKRWNVEIISLDRNQRFRDRQISELMWESIERFMLVKGYK</sequence>
<evidence type="ECO:0000313" key="7">
    <source>
        <dbReference type="EMBL" id="TID19869.1"/>
    </source>
</evidence>
<dbReference type="InterPro" id="IPR031336">
    <property type="entry name" value="CDC73_C"/>
</dbReference>
<reference evidence="7 8" key="1">
    <citation type="journal article" date="2019" name="Front. Genet.">
        <title>Whole-Genome Sequencing of the Opportunistic Yeast Pathogen Candida inconspicua Uncovers Its Hybrid Origin.</title>
        <authorList>
            <person name="Mixao V."/>
            <person name="Hansen A.P."/>
            <person name="Saus E."/>
            <person name="Boekhout T."/>
            <person name="Lass-Florl C."/>
            <person name="Gabaldon T."/>
        </authorList>
    </citation>
    <scope>NUCLEOTIDE SEQUENCE [LARGE SCALE GENOMIC DNA]</scope>
    <source>
        <strain evidence="7 8">CBS 180</strain>
    </source>
</reference>
<dbReference type="GO" id="GO:0000993">
    <property type="term" value="F:RNA polymerase II complex binding"/>
    <property type="evidence" value="ECO:0007669"/>
    <property type="project" value="TreeGrafter"/>
</dbReference>
<evidence type="ECO:0000313" key="8">
    <source>
        <dbReference type="Proteomes" id="UP000307173"/>
    </source>
</evidence>
<evidence type="ECO:0000256" key="3">
    <source>
        <dbReference type="ARBA" id="ARBA00023163"/>
    </source>
</evidence>
<dbReference type="InterPro" id="IPR038103">
    <property type="entry name" value="CDC73_C_sf"/>
</dbReference>
<evidence type="ECO:0000256" key="5">
    <source>
        <dbReference type="SAM" id="MobiDB-lite"/>
    </source>
</evidence>
<keyword evidence="4" id="KW-0539">Nucleus</keyword>
<feature type="compositionally biased region" description="Basic and acidic residues" evidence="5">
    <location>
        <begin position="177"/>
        <end position="194"/>
    </location>
</feature>
<gene>
    <name evidence="7" type="ORF">CANINC_003664</name>
</gene>
<keyword evidence="8" id="KW-1185">Reference proteome</keyword>
<organism evidence="7 8">
    <name type="scientific">Pichia inconspicua</name>
    <dbReference type="NCBI Taxonomy" id="52247"/>
    <lineage>
        <taxon>Eukaryota</taxon>
        <taxon>Fungi</taxon>
        <taxon>Dikarya</taxon>
        <taxon>Ascomycota</taxon>
        <taxon>Saccharomycotina</taxon>
        <taxon>Pichiomycetes</taxon>
        <taxon>Pichiales</taxon>
        <taxon>Pichiaceae</taxon>
        <taxon>Pichia</taxon>
    </lineage>
</organism>
<evidence type="ECO:0000259" key="6">
    <source>
        <dbReference type="Pfam" id="PF05179"/>
    </source>
</evidence>
<evidence type="ECO:0000256" key="1">
    <source>
        <dbReference type="ARBA" id="ARBA00004123"/>
    </source>
</evidence>
<comment type="subcellular location">
    <subcellularLocation>
        <location evidence="1">Nucleus</location>
    </subcellularLocation>
</comment>
<keyword evidence="3" id="KW-0804">Transcription</keyword>
<dbReference type="GO" id="GO:0032968">
    <property type="term" value="P:positive regulation of transcription elongation by RNA polymerase II"/>
    <property type="evidence" value="ECO:0007669"/>
    <property type="project" value="TreeGrafter"/>
</dbReference>
<dbReference type="GO" id="GO:0006368">
    <property type="term" value="P:transcription elongation by RNA polymerase II"/>
    <property type="evidence" value="ECO:0007669"/>
    <property type="project" value="InterPro"/>
</dbReference>
<dbReference type="STRING" id="52247.A0A4T0WZN4"/>
<dbReference type="PANTHER" id="PTHR12466">
    <property type="entry name" value="CDC73 DOMAIN PROTEIN"/>
    <property type="match status" value="1"/>
</dbReference>
<evidence type="ECO:0000256" key="2">
    <source>
        <dbReference type="ARBA" id="ARBA00010427"/>
    </source>
</evidence>
<protein>
    <recommendedName>
        <fullName evidence="6">Cell division control protein 73 C-terminal domain-containing protein</fullName>
    </recommendedName>
</protein>
<dbReference type="AlphaFoldDB" id="A0A4T0WZN4"/>
<feature type="domain" description="Cell division control protein 73 C-terminal" evidence="6">
    <location>
        <begin position="209"/>
        <end position="360"/>
    </location>
</feature>
<dbReference type="PANTHER" id="PTHR12466:SF8">
    <property type="entry name" value="PARAFIBROMIN"/>
    <property type="match status" value="1"/>
</dbReference>
<dbReference type="InterPro" id="IPR007852">
    <property type="entry name" value="Cdc73/Parafibromin"/>
</dbReference>
<dbReference type="Gene3D" id="3.40.50.11990">
    <property type="entry name" value="RNA polymerase II accessory factor, Cdc73 C-terminal domain"/>
    <property type="match status" value="1"/>
</dbReference>
<dbReference type="EMBL" id="SELW01000586">
    <property type="protein sequence ID" value="TID19869.1"/>
    <property type="molecule type" value="Genomic_DNA"/>
</dbReference>
<accession>A0A4T0WZN4</accession>
<comment type="similarity">
    <text evidence="2">Belongs to the CDC73 family.</text>
</comment>
<dbReference type="Pfam" id="PF05179">
    <property type="entry name" value="CDC73_C"/>
    <property type="match status" value="1"/>
</dbReference>
<dbReference type="Proteomes" id="UP000307173">
    <property type="component" value="Unassembled WGS sequence"/>
</dbReference>
<name>A0A4T0WZN4_9ASCO</name>
<comment type="caution">
    <text evidence="7">The sequence shown here is derived from an EMBL/GenBank/DDBJ whole genome shotgun (WGS) entry which is preliminary data.</text>
</comment>
<dbReference type="GO" id="GO:0016593">
    <property type="term" value="C:Cdc73/Paf1 complex"/>
    <property type="evidence" value="ECO:0007669"/>
    <property type="project" value="InterPro"/>
</dbReference>